<dbReference type="InterPro" id="IPR036928">
    <property type="entry name" value="AS_sf"/>
</dbReference>
<dbReference type="AlphaFoldDB" id="A0A382PDV0"/>
<reference evidence="2" key="1">
    <citation type="submission" date="2018-05" db="EMBL/GenBank/DDBJ databases">
        <authorList>
            <person name="Lanie J.A."/>
            <person name="Ng W.-L."/>
            <person name="Kazmierczak K.M."/>
            <person name="Andrzejewski T.M."/>
            <person name="Davidsen T.M."/>
            <person name="Wayne K.J."/>
            <person name="Tettelin H."/>
            <person name="Glass J.I."/>
            <person name="Rusch D."/>
            <person name="Podicherti R."/>
            <person name="Tsui H.-C.T."/>
            <person name="Winkler M.E."/>
        </authorList>
    </citation>
    <scope>NUCLEOTIDE SEQUENCE</scope>
</reference>
<organism evidence="2">
    <name type="scientific">marine metagenome</name>
    <dbReference type="NCBI Taxonomy" id="408172"/>
    <lineage>
        <taxon>unclassified sequences</taxon>
        <taxon>metagenomes</taxon>
        <taxon>ecological metagenomes</taxon>
    </lineage>
</organism>
<evidence type="ECO:0000313" key="2">
    <source>
        <dbReference type="EMBL" id="SVC70898.1"/>
    </source>
</evidence>
<dbReference type="Gene3D" id="3.90.1300.10">
    <property type="entry name" value="Amidase signature (AS) domain"/>
    <property type="match status" value="1"/>
</dbReference>
<feature type="transmembrane region" description="Helical" evidence="1">
    <location>
        <begin position="12"/>
        <end position="31"/>
    </location>
</feature>
<keyword evidence="1" id="KW-1133">Transmembrane helix</keyword>
<sequence length="114" mass="13050">MKKWGDMYLVNYFLNCVTISLLFLLSCYPSSVTDNTDSIDFEVSEATIMELHNAMLENQVTSLYLVNSYLDRIDRYDRSGPALNSIIRLKPDAQQQAIALDKERVENGMRGPLH</sequence>
<accession>A0A382PDV0</accession>
<protein>
    <recommendedName>
        <fullName evidence="3">Amidase domain-containing protein</fullName>
    </recommendedName>
</protein>
<evidence type="ECO:0000256" key="1">
    <source>
        <dbReference type="SAM" id="Phobius"/>
    </source>
</evidence>
<keyword evidence="1" id="KW-0812">Transmembrane</keyword>
<keyword evidence="1" id="KW-0472">Membrane</keyword>
<dbReference type="PANTHER" id="PTHR42678:SF34">
    <property type="entry name" value="OS04G0183300 PROTEIN"/>
    <property type="match status" value="1"/>
</dbReference>
<dbReference type="PROSITE" id="PS51257">
    <property type="entry name" value="PROKAR_LIPOPROTEIN"/>
    <property type="match status" value="1"/>
</dbReference>
<name>A0A382PDV0_9ZZZZ</name>
<evidence type="ECO:0008006" key="3">
    <source>
        <dbReference type="Google" id="ProtNLM"/>
    </source>
</evidence>
<proteinExistence type="predicted"/>
<gene>
    <name evidence="2" type="ORF">METZ01_LOCUS323752</name>
</gene>
<dbReference type="SUPFAM" id="SSF75304">
    <property type="entry name" value="Amidase signature (AS) enzymes"/>
    <property type="match status" value="1"/>
</dbReference>
<dbReference type="PANTHER" id="PTHR42678">
    <property type="entry name" value="AMIDASE"/>
    <property type="match status" value="1"/>
</dbReference>
<feature type="non-terminal residue" evidence="2">
    <location>
        <position position="114"/>
    </location>
</feature>
<dbReference type="EMBL" id="UINC01106321">
    <property type="protein sequence ID" value="SVC70898.1"/>
    <property type="molecule type" value="Genomic_DNA"/>
</dbReference>